<sequence length="48" mass="5616">MIRMFHLAKRMTFMIKLIARYGLFFLLSVLTGICEGKLENQNIKPLKS</sequence>
<dbReference type="Proteomes" id="UP000005259">
    <property type="component" value="Chromosome"/>
</dbReference>
<protein>
    <submittedName>
        <fullName evidence="1">Uncharacterized protein</fullName>
    </submittedName>
</protein>
<dbReference type="KEGG" id="bti:BTG_16460"/>
<accession>A0A9W3JDP7</accession>
<organism evidence="1 2">
    <name type="scientific">Bacillus thuringiensis HD-771</name>
    <dbReference type="NCBI Taxonomy" id="1218175"/>
    <lineage>
        <taxon>Bacteria</taxon>
        <taxon>Bacillati</taxon>
        <taxon>Bacillota</taxon>
        <taxon>Bacilli</taxon>
        <taxon>Bacillales</taxon>
        <taxon>Bacillaceae</taxon>
        <taxon>Bacillus</taxon>
        <taxon>Bacillus cereus group</taxon>
    </lineage>
</organism>
<proteinExistence type="predicted"/>
<dbReference type="EMBL" id="CP003752">
    <property type="protein sequence ID" value="AFQ16734.1"/>
    <property type="molecule type" value="Genomic_DNA"/>
</dbReference>
<evidence type="ECO:0000313" key="2">
    <source>
        <dbReference type="Proteomes" id="UP000005259"/>
    </source>
</evidence>
<reference evidence="1 2" key="1">
    <citation type="submission" date="2012-08" db="EMBL/GenBank/DDBJ databases">
        <authorList>
            <person name="Doggett N."/>
            <person name="Teshima H."/>
            <person name="Bruce D."/>
            <person name="Detter J.C."/>
            <person name="Johnson S.L."/>
            <person name="Han C."/>
        </authorList>
    </citation>
    <scope>NUCLEOTIDE SEQUENCE [LARGE SCALE GENOMIC DNA]</scope>
    <source>
        <strain evidence="1 2">HD-771</strain>
    </source>
</reference>
<name>A0A9W3JDP7_BACTU</name>
<gene>
    <name evidence="1" type="ORF">BTG_16460</name>
</gene>
<evidence type="ECO:0000313" key="1">
    <source>
        <dbReference type="EMBL" id="AFQ16734.1"/>
    </source>
</evidence>
<dbReference type="AlphaFoldDB" id="A0A9W3JDP7"/>